<sequence>KDIVIGIPISPTSYIIGQASINSPSQGYSLYPYQVDAVPGNTYQWNVSGMPGVLITEQSNNSIVLAIPRIIGNSSKNISLSVKASNQCGESLFSFNKTITVTPNNGGGINGF</sequence>
<accession>C2FTB8</accession>
<dbReference type="HOGENOM" id="CLU_2138925_0_0_10"/>
<comment type="caution">
    <text evidence="2">The sequence shown here is derived from an EMBL/GenBank/DDBJ whole genome shotgun (WGS) entry which is preliminary data.</text>
</comment>
<reference evidence="2 3" key="1">
    <citation type="submission" date="2009-01" db="EMBL/GenBank/DDBJ databases">
        <authorList>
            <person name="Qin X."/>
            <person name="Bachman B."/>
            <person name="Battles P."/>
            <person name="Bell A."/>
            <person name="Bess C."/>
            <person name="Bickham C."/>
            <person name="Chaboub L."/>
            <person name="Chen D."/>
            <person name="Coyle M."/>
            <person name="Deiros D.R."/>
            <person name="Dinh H."/>
            <person name="Forbes L."/>
            <person name="Fowler G."/>
            <person name="Francisco L."/>
            <person name="Fu Q."/>
            <person name="Gubbala S."/>
            <person name="Hale W."/>
            <person name="Han Y."/>
            <person name="Hemphill L."/>
            <person name="Highlander S.K."/>
            <person name="Hirani K."/>
            <person name="Hogues M."/>
            <person name="Jackson L."/>
            <person name="Jakkamsetti A."/>
            <person name="Javaid M."/>
            <person name="Jiang H."/>
            <person name="Korchina V."/>
            <person name="Kovar C."/>
            <person name="Lara F."/>
            <person name="Lee S."/>
            <person name="Mata R."/>
            <person name="Mathew T."/>
            <person name="Moen C."/>
            <person name="Morales K."/>
            <person name="Munidasa M."/>
            <person name="Nazareth L."/>
            <person name="Ngo R."/>
            <person name="Nguyen L."/>
            <person name="Okwuonu G."/>
            <person name="Ongeri F."/>
            <person name="Patil S."/>
            <person name="Petrosino J."/>
            <person name="Pham C."/>
            <person name="Pham P."/>
            <person name="Pu L.-L."/>
            <person name="Puazo M."/>
            <person name="Raj R."/>
            <person name="Reid J."/>
            <person name="Rouhana J."/>
            <person name="Saada N."/>
            <person name="Shang Y."/>
            <person name="Simmons D."/>
            <person name="Thornton R."/>
            <person name="Warren J."/>
            <person name="Weissenberger G."/>
            <person name="Zhang J."/>
            <person name="Zhang L."/>
            <person name="Zhou C."/>
            <person name="Zhu D."/>
            <person name="Muzny D."/>
            <person name="Worley K."/>
            <person name="Gibbs R."/>
        </authorList>
    </citation>
    <scope>NUCLEOTIDE SEQUENCE [LARGE SCALE GENOMIC DNA]</scope>
    <source>
        <strain evidence="2 3">ATCC 33300</strain>
    </source>
</reference>
<dbReference type="InterPro" id="IPR045829">
    <property type="entry name" value="PKD_6"/>
</dbReference>
<name>C2FTB8_SPHSI</name>
<dbReference type="Proteomes" id="UP000006241">
    <property type="component" value="Unassembled WGS sequence"/>
</dbReference>
<evidence type="ECO:0000313" key="2">
    <source>
        <dbReference type="EMBL" id="EEI93842.1"/>
    </source>
</evidence>
<protein>
    <recommendedName>
        <fullName evidence="1">PKD-like domain-containing protein</fullName>
    </recommendedName>
</protein>
<feature type="domain" description="PKD-like" evidence="1">
    <location>
        <begin position="27"/>
        <end position="91"/>
    </location>
</feature>
<feature type="non-terminal residue" evidence="2">
    <location>
        <position position="1"/>
    </location>
</feature>
<dbReference type="EMBL" id="ACHB01000011">
    <property type="protein sequence ID" value="EEI93842.1"/>
    <property type="molecule type" value="Genomic_DNA"/>
</dbReference>
<dbReference type="Pfam" id="PF19408">
    <property type="entry name" value="PKD_6"/>
    <property type="match status" value="1"/>
</dbReference>
<gene>
    <name evidence="2" type="ORF">HMPREF0765_0574</name>
</gene>
<dbReference type="RefSeq" id="WP_003012011.1">
    <property type="nucleotide sequence ID" value="NZ_GG668636.1"/>
</dbReference>
<proteinExistence type="predicted"/>
<evidence type="ECO:0000313" key="3">
    <source>
        <dbReference type="Proteomes" id="UP000006241"/>
    </source>
</evidence>
<evidence type="ECO:0000259" key="1">
    <source>
        <dbReference type="Pfam" id="PF19408"/>
    </source>
</evidence>
<dbReference type="AlphaFoldDB" id="C2FTB8"/>
<organism evidence="2 3">
    <name type="scientific">Sphingobacterium spiritivorum ATCC 33300</name>
    <dbReference type="NCBI Taxonomy" id="525372"/>
    <lineage>
        <taxon>Bacteria</taxon>
        <taxon>Pseudomonadati</taxon>
        <taxon>Bacteroidota</taxon>
        <taxon>Sphingobacteriia</taxon>
        <taxon>Sphingobacteriales</taxon>
        <taxon>Sphingobacteriaceae</taxon>
        <taxon>Sphingobacterium</taxon>
    </lineage>
</organism>